<evidence type="ECO:0000256" key="3">
    <source>
        <dbReference type="ARBA" id="ARBA00022448"/>
    </source>
</evidence>
<dbReference type="GO" id="GO:0006896">
    <property type="term" value="P:Golgi to vacuole transport"/>
    <property type="evidence" value="ECO:0007669"/>
    <property type="project" value="TreeGrafter"/>
</dbReference>
<keyword evidence="8 9" id="KW-0472">Membrane</keyword>
<dbReference type="GO" id="GO:0005789">
    <property type="term" value="C:endoplasmic reticulum membrane"/>
    <property type="evidence" value="ECO:0007669"/>
    <property type="project" value="TreeGrafter"/>
</dbReference>
<evidence type="ECO:0000256" key="9">
    <source>
        <dbReference type="SAM" id="Phobius"/>
    </source>
</evidence>
<dbReference type="CDD" id="cd15890">
    <property type="entry name" value="SNARE_Vti1b"/>
    <property type="match status" value="1"/>
</dbReference>
<dbReference type="GO" id="GO:0048280">
    <property type="term" value="P:vesicle fusion with Golgi apparatus"/>
    <property type="evidence" value="ECO:0007669"/>
    <property type="project" value="TreeGrafter"/>
</dbReference>
<dbReference type="GO" id="GO:0012507">
    <property type="term" value="C:ER to Golgi transport vesicle membrane"/>
    <property type="evidence" value="ECO:0007669"/>
    <property type="project" value="TreeGrafter"/>
</dbReference>
<evidence type="ECO:0000256" key="8">
    <source>
        <dbReference type="ARBA" id="ARBA00023136"/>
    </source>
</evidence>
<dbReference type="GO" id="GO:0042147">
    <property type="term" value="P:retrograde transport, endosome to Golgi"/>
    <property type="evidence" value="ECO:0007669"/>
    <property type="project" value="TreeGrafter"/>
</dbReference>
<evidence type="ECO:0000313" key="10">
    <source>
        <dbReference type="EMBL" id="CAD6993272.1"/>
    </source>
</evidence>
<keyword evidence="7" id="KW-0175">Coiled coil</keyword>
<dbReference type="PANTHER" id="PTHR21230:SF89">
    <property type="entry name" value="VESICLE TRANSPORT THROUGH INTERACTION WITH T-SNARES HOMOLOG 1B"/>
    <property type="match status" value="1"/>
</dbReference>
<evidence type="ECO:0000256" key="6">
    <source>
        <dbReference type="ARBA" id="ARBA00022989"/>
    </source>
</evidence>
<evidence type="ECO:0000256" key="7">
    <source>
        <dbReference type="ARBA" id="ARBA00023054"/>
    </source>
</evidence>
<proteinExistence type="inferred from homology"/>
<keyword evidence="11" id="KW-1185">Reference proteome</keyword>
<comment type="subcellular location">
    <subcellularLocation>
        <location evidence="1">Membrane</location>
        <topology evidence="1">Single-pass type IV membrane protein</topology>
    </subcellularLocation>
</comment>
<keyword evidence="4 9" id="KW-0812">Transmembrane</keyword>
<dbReference type="AlphaFoldDB" id="A0A811U2C9"/>
<name>A0A811U2C9_CERCA</name>
<dbReference type="PANTHER" id="PTHR21230">
    <property type="entry name" value="VESICLE TRANSPORT V-SNARE PROTEIN VTI1-RELATED"/>
    <property type="match status" value="1"/>
</dbReference>
<keyword evidence="3" id="KW-0813">Transport</keyword>
<feature type="transmembrane region" description="Helical" evidence="9">
    <location>
        <begin position="97"/>
        <end position="119"/>
    </location>
</feature>
<keyword evidence="6 9" id="KW-1133">Transmembrane helix</keyword>
<dbReference type="SUPFAM" id="SSF58038">
    <property type="entry name" value="SNARE fusion complex"/>
    <property type="match status" value="1"/>
</dbReference>
<dbReference type="GO" id="GO:0015031">
    <property type="term" value="P:protein transport"/>
    <property type="evidence" value="ECO:0007669"/>
    <property type="project" value="UniProtKB-KW"/>
</dbReference>
<dbReference type="GO" id="GO:0005484">
    <property type="term" value="F:SNAP receptor activity"/>
    <property type="evidence" value="ECO:0007669"/>
    <property type="project" value="TreeGrafter"/>
</dbReference>
<gene>
    <name evidence="10" type="ORF">CCAP1982_LOCUS2088</name>
</gene>
<comment type="similarity">
    <text evidence="2">Belongs to the VTI1 family.</text>
</comment>
<dbReference type="KEGG" id="ccat:101451728"/>
<dbReference type="Gene3D" id="1.20.5.110">
    <property type="match status" value="1"/>
</dbReference>
<reference evidence="10" key="1">
    <citation type="submission" date="2020-11" db="EMBL/GenBank/DDBJ databases">
        <authorList>
            <person name="Whitehead M."/>
        </authorList>
    </citation>
    <scope>NUCLEOTIDE SEQUENCE</scope>
    <source>
        <strain evidence="10">EGII</strain>
    </source>
</reference>
<dbReference type="OrthoDB" id="430637at2759"/>
<dbReference type="GO" id="GO:0006891">
    <property type="term" value="P:intra-Golgi vesicle-mediated transport"/>
    <property type="evidence" value="ECO:0007669"/>
    <property type="project" value="TreeGrafter"/>
</dbReference>
<comment type="caution">
    <text evidence="10">The sequence shown here is derived from an EMBL/GenBank/DDBJ whole genome shotgun (WGS) entry which is preliminary data.</text>
</comment>
<sequence>MSGPYNWQNAAERQNTAQAQLVGNTYDVLERSAASIQRSNQVAIETEQIGTEVLSELSEQRESLLRSTRRLQDADVDIVRSGSIIRKLRREVLYNKLILVIIIFLEICILAGLIVIKFVRF</sequence>
<evidence type="ECO:0000256" key="1">
    <source>
        <dbReference type="ARBA" id="ARBA00004211"/>
    </source>
</evidence>
<evidence type="ECO:0000256" key="5">
    <source>
        <dbReference type="ARBA" id="ARBA00022927"/>
    </source>
</evidence>
<dbReference type="Proteomes" id="UP000606786">
    <property type="component" value="Unassembled WGS sequence"/>
</dbReference>
<dbReference type="EMBL" id="CAJHJT010000001">
    <property type="protein sequence ID" value="CAD6993272.1"/>
    <property type="molecule type" value="Genomic_DNA"/>
</dbReference>
<keyword evidence="5" id="KW-0653">Protein transport</keyword>
<dbReference type="GO" id="GO:0000149">
    <property type="term" value="F:SNARE binding"/>
    <property type="evidence" value="ECO:0007669"/>
    <property type="project" value="TreeGrafter"/>
</dbReference>
<dbReference type="GO" id="GO:1903076">
    <property type="term" value="P:regulation of protein localization to plasma membrane"/>
    <property type="evidence" value="ECO:0007669"/>
    <property type="project" value="TreeGrafter"/>
</dbReference>
<accession>A0A811U2C9</accession>
<dbReference type="GO" id="GO:0005794">
    <property type="term" value="C:Golgi apparatus"/>
    <property type="evidence" value="ECO:0007669"/>
    <property type="project" value="TreeGrafter"/>
</dbReference>
<evidence type="ECO:0000256" key="4">
    <source>
        <dbReference type="ARBA" id="ARBA00022692"/>
    </source>
</evidence>
<evidence type="ECO:0000313" key="11">
    <source>
        <dbReference type="Proteomes" id="UP000606786"/>
    </source>
</evidence>
<organism evidence="10 11">
    <name type="scientific">Ceratitis capitata</name>
    <name type="common">Mediterranean fruit fly</name>
    <name type="synonym">Tephritis capitata</name>
    <dbReference type="NCBI Taxonomy" id="7213"/>
    <lineage>
        <taxon>Eukaryota</taxon>
        <taxon>Metazoa</taxon>
        <taxon>Ecdysozoa</taxon>
        <taxon>Arthropoda</taxon>
        <taxon>Hexapoda</taxon>
        <taxon>Insecta</taxon>
        <taxon>Pterygota</taxon>
        <taxon>Neoptera</taxon>
        <taxon>Endopterygota</taxon>
        <taxon>Diptera</taxon>
        <taxon>Brachycera</taxon>
        <taxon>Muscomorpha</taxon>
        <taxon>Tephritoidea</taxon>
        <taxon>Tephritidae</taxon>
        <taxon>Ceratitis</taxon>
        <taxon>Ceratitis</taxon>
    </lineage>
</organism>
<protein>
    <submittedName>
        <fullName evidence="10">(Mediterranean fruit fly) hypothetical protein</fullName>
    </submittedName>
</protein>
<dbReference type="Pfam" id="PF12352">
    <property type="entry name" value="V-SNARE_C"/>
    <property type="match status" value="1"/>
</dbReference>
<dbReference type="GO" id="GO:0031902">
    <property type="term" value="C:late endosome membrane"/>
    <property type="evidence" value="ECO:0007669"/>
    <property type="project" value="TreeGrafter"/>
</dbReference>
<dbReference type="GO" id="GO:0005829">
    <property type="term" value="C:cytosol"/>
    <property type="evidence" value="ECO:0007669"/>
    <property type="project" value="GOC"/>
</dbReference>
<evidence type="ECO:0000256" key="2">
    <source>
        <dbReference type="ARBA" id="ARBA00006108"/>
    </source>
</evidence>
<dbReference type="GO" id="GO:0016236">
    <property type="term" value="P:macroautophagy"/>
    <property type="evidence" value="ECO:0007669"/>
    <property type="project" value="TreeGrafter"/>
</dbReference>
<dbReference type="FunFam" id="1.20.5.110:FF:000002">
    <property type="entry name" value="Vesicle transport through interaction with t-SNAREsB"/>
    <property type="match status" value="1"/>
</dbReference>
<dbReference type="GO" id="GO:0031201">
    <property type="term" value="C:SNARE complex"/>
    <property type="evidence" value="ECO:0007669"/>
    <property type="project" value="TreeGrafter"/>
</dbReference>